<reference evidence="1 2" key="1">
    <citation type="journal article" date="2022" name="DNA Res.">
        <title>Chromosomal-level genome assembly of the orchid tree Bauhinia variegata (Leguminosae; Cercidoideae) supports the allotetraploid origin hypothesis of Bauhinia.</title>
        <authorList>
            <person name="Zhong Y."/>
            <person name="Chen Y."/>
            <person name="Zheng D."/>
            <person name="Pang J."/>
            <person name="Liu Y."/>
            <person name="Luo S."/>
            <person name="Meng S."/>
            <person name="Qian L."/>
            <person name="Wei D."/>
            <person name="Dai S."/>
            <person name="Zhou R."/>
        </authorList>
    </citation>
    <scope>NUCLEOTIDE SEQUENCE [LARGE SCALE GENOMIC DNA]</scope>
    <source>
        <strain evidence="1">BV-YZ2020</strain>
    </source>
</reference>
<gene>
    <name evidence="1" type="ORF">L6164_000972</name>
</gene>
<sequence length="310" mass="34161">MATKTKALLILLFSLSTLSSFINSSLADCVPREVISVYWGQSSEAEESTLEETCKSGNYKIVMIQYLTVYDDGRTPTLNLADHCGSVDKPCTILESQIKTCQSLNIKVFLSTGRDVAGNPASGVEYKIAEFVYENILSGKPGPLGEVALDGVNIFEVETPNLHWDVIIRALHAYSTPKRKIYLSAAPKCNDGFLEDAINTSLLDYIFIEFYDNPQCQYDGNTGNGTLLLNSWKEWISKPALSNTLVFMGLPASDKVIGGGFIEADGLIWDTLPTLKQASNYGGIMLYDRATDMNTQYSDAIKDYVTESCR</sequence>
<keyword evidence="2" id="KW-1185">Reference proteome</keyword>
<comment type="caution">
    <text evidence="1">The sequence shown here is derived from an EMBL/GenBank/DDBJ whole genome shotgun (WGS) entry which is preliminary data.</text>
</comment>
<evidence type="ECO:0000313" key="1">
    <source>
        <dbReference type="EMBL" id="KAI4356994.1"/>
    </source>
</evidence>
<protein>
    <submittedName>
        <fullName evidence="1">Uncharacterized protein</fullName>
    </submittedName>
</protein>
<accession>A0ACB9Q9G7</accession>
<evidence type="ECO:0000313" key="2">
    <source>
        <dbReference type="Proteomes" id="UP000828941"/>
    </source>
</evidence>
<organism evidence="1 2">
    <name type="scientific">Bauhinia variegata</name>
    <name type="common">Purple orchid tree</name>
    <name type="synonym">Phanera variegata</name>
    <dbReference type="NCBI Taxonomy" id="167791"/>
    <lineage>
        <taxon>Eukaryota</taxon>
        <taxon>Viridiplantae</taxon>
        <taxon>Streptophyta</taxon>
        <taxon>Embryophyta</taxon>
        <taxon>Tracheophyta</taxon>
        <taxon>Spermatophyta</taxon>
        <taxon>Magnoliopsida</taxon>
        <taxon>eudicotyledons</taxon>
        <taxon>Gunneridae</taxon>
        <taxon>Pentapetalae</taxon>
        <taxon>rosids</taxon>
        <taxon>fabids</taxon>
        <taxon>Fabales</taxon>
        <taxon>Fabaceae</taxon>
        <taxon>Cercidoideae</taxon>
        <taxon>Cercideae</taxon>
        <taxon>Bauhiniinae</taxon>
        <taxon>Bauhinia</taxon>
    </lineage>
</organism>
<dbReference type="Proteomes" id="UP000828941">
    <property type="component" value="Chromosome 1"/>
</dbReference>
<name>A0ACB9Q9G7_BAUVA</name>
<dbReference type="EMBL" id="CM039426">
    <property type="protein sequence ID" value="KAI4356994.1"/>
    <property type="molecule type" value="Genomic_DNA"/>
</dbReference>
<proteinExistence type="predicted"/>